<evidence type="ECO:0000256" key="1">
    <source>
        <dbReference type="SAM" id="SignalP"/>
    </source>
</evidence>
<feature type="signal peptide" evidence="1">
    <location>
        <begin position="1"/>
        <end position="25"/>
    </location>
</feature>
<protein>
    <recommendedName>
        <fullName evidence="2">Fe/B12 periplasmic-binding domain-containing protein</fullName>
    </recommendedName>
</protein>
<sequence length="394" mass="43233">MLTRRTLLLSAAAASLAMLPFASFAAEAAAGEAALGNAALPPAGSWPVTFQDLAGRTVTLTQEPQRIIVANYIQNFMLVGGRDALKRVVGMTQDHWESTRMGEYQVFTTAYPELKSIPSIGGFHDDILNSEKIIALKPDAMIINRTQFAANTQRIEVFERAGIRVIVTDYHAMKLENHVLSTRIIGRMLGRDTVAEELCRKAIDGLKDVDARVARASAGKKPPKVYMELGSKGVGNYGNTYNSTILWGAMLARVGADSISANNREPYSAATREYVISQNPEIIIIGGSRWSGGASDQMQMGFTVDRKTAEKCLEAFMHRSLWQNLPAVKNRRFYAVDHGSLRSIIDWHMSAFIAKVCWPEGFADMDPEAGIVADYKHYLPDLDPAGTFTLALGN</sequence>
<dbReference type="PROSITE" id="PS51318">
    <property type="entry name" value="TAT"/>
    <property type="match status" value="1"/>
</dbReference>
<keyword evidence="4" id="KW-1185">Reference proteome</keyword>
<dbReference type="eggNOG" id="COG0614">
    <property type="taxonomic scope" value="Bacteria"/>
</dbReference>
<feature type="chain" id="PRO_5004506264" description="Fe/B12 periplasmic-binding domain-containing protein" evidence="1">
    <location>
        <begin position="26"/>
        <end position="394"/>
    </location>
</feature>
<dbReference type="AlphaFoldDB" id="S3BI72"/>
<dbReference type="InterPro" id="IPR050902">
    <property type="entry name" value="ABC_Transporter_SBP"/>
</dbReference>
<dbReference type="InterPro" id="IPR006311">
    <property type="entry name" value="TAT_signal"/>
</dbReference>
<dbReference type="Gene3D" id="3.40.50.1980">
    <property type="entry name" value="Nitrogenase molybdenum iron protein domain"/>
    <property type="match status" value="2"/>
</dbReference>
<dbReference type="PROSITE" id="PS50983">
    <property type="entry name" value="FE_B12_PBP"/>
    <property type="match status" value="1"/>
</dbReference>
<dbReference type="RefSeq" id="WP_016474551.1">
    <property type="nucleotide sequence ID" value="NZ_KE150480.1"/>
</dbReference>
<feature type="domain" description="Fe/B12 periplasmic-binding" evidence="2">
    <location>
        <begin position="56"/>
        <end position="365"/>
    </location>
</feature>
<dbReference type="InterPro" id="IPR002491">
    <property type="entry name" value="ABC_transptr_periplasmic_BD"/>
</dbReference>
<dbReference type="PATRIC" id="fig|1203554.3.peg.1376"/>
<comment type="caution">
    <text evidence="3">The sequence shown here is derived from an EMBL/GenBank/DDBJ whole genome shotgun (WGS) entry which is preliminary data.</text>
</comment>
<dbReference type="Proteomes" id="UP000014400">
    <property type="component" value="Unassembled WGS sequence"/>
</dbReference>
<dbReference type="STRING" id="1203554.HMPREF1476_01316"/>
<dbReference type="HOGENOM" id="CLU_038034_5_1_4"/>
<dbReference type="EMBL" id="ATCF01000018">
    <property type="protein sequence ID" value="EPD99045.1"/>
    <property type="molecule type" value="Genomic_DNA"/>
</dbReference>
<evidence type="ECO:0000313" key="4">
    <source>
        <dbReference type="Proteomes" id="UP000014400"/>
    </source>
</evidence>
<accession>S3BI72</accession>
<organism evidence="3 4">
    <name type="scientific">Sutterella wadsworthensis HGA0223</name>
    <dbReference type="NCBI Taxonomy" id="1203554"/>
    <lineage>
        <taxon>Bacteria</taxon>
        <taxon>Pseudomonadati</taxon>
        <taxon>Pseudomonadota</taxon>
        <taxon>Betaproteobacteria</taxon>
        <taxon>Burkholderiales</taxon>
        <taxon>Sutterellaceae</taxon>
        <taxon>Sutterella</taxon>
    </lineage>
</organism>
<name>S3BI72_9BURK</name>
<dbReference type="PANTHER" id="PTHR30535:SF34">
    <property type="entry name" value="MOLYBDATE-BINDING PROTEIN MOLA"/>
    <property type="match status" value="1"/>
</dbReference>
<dbReference type="SUPFAM" id="SSF53807">
    <property type="entry name" value="Helical backbone' metal receptor"/>
    <property type="match status" value="1"/>
</dbReference>
<keyword evidence="1" id="KW-0732">Signal</keyword>
<evidence type="ECO:0000259" key="2">
    <source>
        <dbReference type="PROSITE" id="PS50983"/>
    </source>
</evidence>
<dbReference type="Pfam" id="PF01497">
    <property type="entry name" value="Peripla_BP_2"/>
    <property type="match status" value="1"/>
</dbReference>
<evidence type="ECO:0000313" key="3">
    <source>
        <dbReference type="EMBL" id="EPD99045.1"/>
    </source>
</evidence>
<dbReference type="PANTHER" id="PTHR30535">
    <property type="entry name" value="VITAMIN B12-BINDING PROTEIN"/>
    <property type="match status" value="1"/>
</dbReference>
<reference evidence="3 4" key="1">
    <citation type="submission" date="2013-04" db="EMBL/GenBank/DDBJ databases">
        <title>The Genome Sequence of Sutterella wadsworthensis HGA0223.</title>
        <authorList>
            <consortium name="The Broad Institute Genomics Platform"/>
            <person name="Earl A."/>
            <person name="Ward D."/>
            <person name="Feldgarden M."/>
            <person name="Gevers D."/>
            <person name="Schmidt T.M."/>
            <person name="Dover J."/>
            <person name="Dai D."/>
            <person name="Walker B."/>
            <person name="Young S."/>
            <person name="Zeng Q."/>
            <person name="Gargeya S."/>
            <person name="Fitzgerald M."/>
            <person name="Haas B."/>
            <person name="Abouelleil A."/>
            <person name="Allen A.W."/>
            <person name="Alvarado L."/>
            <person name="Arachchi H.M."/>
            <person name="Berlin A.M."/>
            <person name="Chapman S.B."/>
            <person name="Gainer-Dewar J."/>
            <person name="Goldberg J."/>
            <person name="Griggs A."/>
            <person name="Gujja S."/>
            <person name="Hansen M."/>
            <person name="Howarth C."/>
            <person name="Imamovic A."/>
            <person name="Ireland A."/>
            <person name="Larimer J."/>
            <person name="McCowan C."/>
            <person name="Murphy C."/>
            <person name="Pearson M."/>
            <person name="Poon T.W."/>
            <person name="Priest M."/>
            <person name="Roberts A."/>
            <person name="Saif S."/>
            <person name="Shea T."/>
            <person name="Sisk P."/>
            <person name="Sykes S."/>
            <person name="Wortman J."/>
            <person name="Nusbaum C."/>
            <person name="Birren B."/>
        </authorList>
    </citation>
    <scope>NUCLEOTIDE SEQUENCE [LARGE SCALE GENOMIC DNA]</scope>
    <source>
        <strain evidence="3 4">HGA0223</strain>
    </source>
</reference>
<gene>
    <name evidence="3" type="ORF">HMPREF1476_01316</name>
</gene>
<proteinExistence type="predicted"/>